<evidence type="ECO:0000313" key="1">
    <source>
        <dbReference type="EMBL" id="JAE38455.1"/>
    </source>
</evidence>
<reference evidence="1" key="1">
    <citation type="submission" date="2014-09" db="EMBL/GenBank/DDBJ databases">
        <authorList>
            <person name="Magalhaes I.L.F."/>
            <person name="Oliveira U."/>
            <person name="Santos F.R."/>
            <person name="Vidigal T.H.D.A."/>
            <person name="Brescovit A.D."/>
            <person name="Santos A.J."/>
        </authorList>
    </citation>
    <scope>NUCLEOTIDE SEQUENCE</scope>
    <source>
        <tissue evidence="1">Shoot tissue taken approximately 20 cm above the soil surface</tissue>
    </source>
</reference>
<reference evidence="1" key="2">
    <citation type="journal article" date="2015" name="Data Brief">
        <title>Shoot transcriptome of the giant reed, Arundo donax.</title>
        <authorList>
            <person name="Barrero R.A."/>
            <person name="Guerrero F.D."/>
            <person name="Moolhuijzen P."/>
            <person name="Goolsby J.A."/>
            <person name="Tidwell J."/>
            <person name="Bellgard S.E."/>
            <person name="Bellgard M.I."/>
        </authorList>
    </citation>
    <scope>NUCLEOTIDE SEQUENCE</scope>
    <source>
        <tissue evidence="1">Shoot tissue taken approximately 20 cm above the soil surface</tissue>
    </source>
</reference>
<accession>A0A0A9HMQ3</accession>
<proteinExistence type="predicted"/>
<name>A0A0A9HMQ3_ARUDO</name>
<sequence>MCSLPHRLHNPAVTINEPIGSPQEVAASPRNLAQVSPSDSSCITWLYITNSCL</sequence>
<dbReference type="EMBL" id="GBRH01159441">
    <property type="protein sequence ID" value="JAE38455.1"/>
    <property type="molecule type" value="Transcribed_RNA"/>
</dbReference>
<organism evidence="1">
    <name type="scientific">Arundo donax</name>
    <name type="common">Giant reed</name>
    <name type="synonym">Donax arundinaceus</name>
    <dbReference type="NCBI Taxonomy" id="35708"/>
    <lineage>
        <taxon>Eukaryota</taxon>
        <taxon>Viridiplantae</taxon>
        <taxon>Streptophyta</taxon>
        <taxon>Embryophyta</taxon>
        <taxon>Tracheophyta</taxon>
        <taxon>Spermatophyta</taxon>
        <taxon>Magnoliopsida</taxon>
        <taxon>Liliopsida</taxon>
        <taxon>Poales</taxon>
        <taxon>Poaceae</taxon>
        <taxon>PACMAD clade</taxon>
        <taxon>Arundinoideae</taxon>
        <taxon>Arundineae</taxon>
        <taxon>Arundo</taxon>
    </lineage>
</organism>
<protein>
    <submittedName>
        <fullName evidence="1">Uncharacterized protein</fullName>
    </submittedName>
</protein>
<dbReference type="AlphaFoldDB" id="A0A0A9HMQ3"/>